<keyword evidence="6" id="KW-1003">Cell membrane</keyword>
<feature type="transmembrane region" description="Helical" evidence="12">
    <location>
        <begin position="21"/>
        <end position="40"/>
    </location>
</feature>
<evidence type="ECO:0000256" key="3">
    <source>
        <dbReference type="ARBA" id="ARBA00010544"/>
    </source>
</evidence>
<keyword evidence="11 12" id="KW-0472">Membrane</keyword>
<name>A0A424YYN9_9EURY</name>
<evidence type="ECO:0000256" key="2">
    <source>
        <dbReference type="ARBA" id="ARBA00004429"/>
    </source>
</evidence>
<organism evidence="13 14">
    <name type="scientific">Methanosalsum natronophilum</name>
    <dbReference type="NCBI Taxonomy" id="768733"/>
    <lineage>
        <taxon>Archaea</taxon>
        <taxon>Methanobacteriati</taxon>
        <taxon>Methanobacteriota</taxon>
        <taxon>Stenosarchaea group</taxon>
        <taxon>Methanomicrobia</taxon>
        <taxon>Methanosarcinales</taxon>
        <taxon>Methanosarcinaceae</taxon>
        <taxon>Methanosalsum</taxon>
    </lineage>
</organism>
<keyword evidence="7" id="KW-0997">Cell inner membrane</keyword>
<dbReference type="AlphaFoldDB" id="A0A424YYN9"/>
<comment type="subcellular location">
    <subcellularLocation>
        <location evidence="2">Cell inner membrane</location>
        <topology evidence="2">Multi-pass membrane protein</topology>
    </subcellularLocation>
</comment>
<dbReference type="InterPro" id="IPR026031">
    <property type="entry name" value="Cyt_c_CcmB_bac"/>
</dbReference>
<comment type="function">
    <text evidence="1">Required for the export of heme to the periplasm for the biogenesis of c-type cytochromes.</text>
</comment>
<dbReference type="GO" id="GO:0005886">
    <property type="term" value="C:plasma membrane"/>
    <property type="evidence" value="ECO:0007669"/>
    <property type="project" value="UniProtKB-SubCell"/>
</dbReference>
<keyword evidence="10 12" id="KW-1133">Transmembrane helix</keyword>
<dbReference type="EMBL" id="QZAB01000271">
    <property type="protein sequence ID" value="RQD86116.1"/>
    <property type="molecule type" value="Genomic_DNA"/>
</dbReference>
<evidence type="ECO:0000256" key="4">
    <source>
        <dbReference type="ARBA" id="ARBA00016452"/>
    </source>
</evidence>
<accession>A0A424YYN9</accession>
<dbReference type="PIRSF" id="PIRSF002764">
    <property type="entry name" value="CcmB"/>
    <property type="match status" value="1"/>
</dbReference>
<dbReference type="Pfam" id="PF03379">
    <property type="entry name" value="CcmB"/>
    <property type="match status" value="1"/>
</dbReference>
<feature type="transmembrane region" description="Helical" evidence="12">
    <location>
        <begin position="129"/>
        <end position="151"/>
    </location>
</feature>
<feature type="transmembrane region" description="Helical" evidence="12">
    <location>
        <begin position="52"/>
        <end position="71"/>
    </location>
</feature>
<comment type="similarity">
    <text evidence="3">Belongs to the CcmB/CycW/HelB family.</text>
</comment>
<evidence type="ECO:0000313" key="13">
    <source>
        <dbReference type="EMBL" id="RQD86116.1"/>
    </source>
</evidence>
<feature type="transmembrane region" description="Helical" evidence="12">
    <location>
        <begin position="163"/>
        <end position="188"/>
    </location>
</feature>
<dbReference type="PANTHER" id="PTHR30070">
    <property type="entry name" value="HEME EXPORTER PROTEIN B"/>
    <property type="match status" value="1"/>
</dbReference>
<evidence type="ECO:0000256" key="8">
    <source>
        <dbReference type="ARBA" id="ARBA00022692"/>
    </source>
</evidence>
<evidence type="ECO:0000256" key="12">
    <source>
        <dbReference type="SAM" id="Phobius"/>
    </source>
</evidence>
<keyword evidence="9" id="KW-0201">Cytochrome c-type biogenesis</keyword>
<keyword evidence="8 12" id="KW-0812">Transmembrane</keyword>
<sequence length="224" mass="24858">MFKSLNICLKDLQSEFRSKKKLNSMIIFSLLVVLIFSISFGNFIGKSSFIDSLVPGVLWVSFTFVSTIAIFQSFSDEIENGCINALKLCPAQWNAIYTGKILSTLTLLYLVQLFIIPIFALMFNYSFQGIFLLAVVVLVGTSGIVSVGVLLAAITMNTRSGELLLPVLLFPLIVPVIIPSVLATGKIISGSTFVDILDELRLLVVYVIMFYTTSRLLFEWTIQD</sequence>
<evidence type="ECO:0000256" key="10">
    <source>
        <dbReference type="ARBA" id="ARBA00022989"/>
    </source>
</evidence>
<evidence type="ECO:0000256" key="9">
    <source>
        <dbReference type="ARBA" id="ARBA00022748"/>
    </source>
</evidence>
<reference evidence="13 14" key="1">
    <citation type="submission" date="2018-08" db="EMBL/GenBank/DDBJ databases">
        <title>The metabolism and importance of syntrophic acetate oxidation coupled to methane or sulfide production in haloalkaline environments.</title>
        <authorList>
            <person name="Timmers P.H.A."/>
            <person name="Vavourakis C.D."/>
            <person name="Sorokin D.Y."/>
            <person name="Sinninghe Damste J.S."/>
            <person name="Muyzer G."/>
            <person name="Stams A.J.M."/>
            <person name="Plugge C.M."/>
        </authorList>
    </citation>
    <scope>NUCLEOTIDE SEQUENCE [LARGE SCALE GENOMIC DNA]</scope>
    <source>
        <strain evidence="13">MSAO_Arc3</strain>
    </source>
</reference>
<evidence type="ECO:0000256" key="7">
    <source>
        <dbReference type="ARBA" id="ARBA00022519"/>
    </source>
</evidence>
<dbReference type="GO" id="GO:0015232">
    <property type="term" value="F:heme transmembrane transporter activity"/>
    <property type="evidence" value="ECO:0007669"/>
    <property type="project" value="InterPro"/>
</dbReference>
<gene>
    <name evidence="13" type="ORF">D5R95_04130</name>
</gene>
<dbReference type="PANTHER" id="PTHR30070:SF1">
    <property type="entry name" value="CYTOCHROME C BIOGENESIS B-RELATED"/>
    <property type="match status" value="1"/>
</dbReference>
<feature type="transmembrane region" description="Helical" evidence="12">
    <location>
        <begin position="200"/>
        <end position="218"/>
    </location>
</feature>
<dbReference type="Proteomes" id="UP000284763">
    <property type="component" value="Unassembled WGS sequence"/>
</dbReference>
<evidence type="ECO:0000256" key="1">
    <source>
        <dbReference type="ARBA" id="ARBA00002442"/>
    </source>
</evidence>
<feature type="transmembrane region" description="Helical" evidence="12">
    <location>
        <begin position="101"/>
        <end position="123"/>
    </location>
</feature>
<dbReference type="GO" id="GO:0017004">
    <property type="term" value="P:cytochrome complex assembly"/>
    <property type="evidence" value="ECO:0007669"/>
    <property type="project" value="UniProtKB-KW"/>
</dbReference>
<evidence type="ECO:0000313" key="14">
    <source>
        <dbReference type="Proteomes" id="UP000284763"/>
    </source>
</evidence>
<protein>
    <recommendedName>
        <fullName evidence="4">Heme exporter protein B</fullName>
    </recommendedName>
</protein>
<evidence type="ECO:0000256" key="6">
    <source>
        <dbReference type="ARBA" id="ARBA00022475"/>
    </source>
</evidence>
<dbReference type="GO" id="GO:1903607">
    <property type="term" value="P:cytochrome c biosynthetic process"/>
    <property type="evidence" value="ECO:0007669"/>
    <property type="project" value="TreeGrafter"/>
</dbReference>
<evidence type="ECO:0000256" key="11">
    <source>
        <dbReference type="ARBA" id="ARBA00023136"/>
    </source>
</evidence>
<proteinExistence type="inferred from homology"/>
<dbReference type="InterPro" id="IPR003544">
    <property type="entry name" value="Cyt_c_biogenesis_CcmB"/>
</dbReference>
<keyword evidence="5" id="KW-0813">Transport</keyword>
<comment type="caution">
    <text evidence="13">The sequence shown here is derived from an EMBL/GenBank/DDBJ whole genome shotgun (WGS) entry which is preliminary data.</text>
</comment>
<dbReference type="RefSeq" id="WP_259132991.1">
    <property type="nucleotide sequence ID" value="NZ_JANUCS010000001.1"/>
</dbReference>
<evidence type="ECO:0000256" key="5">
    <source>
        <dbReference type="ARBA" id="ARBA00022448"/>
    </source>
</evidence>